<dbReference type="Proteomes" id="UP001597052">
    <property type="component" value="Unassembled WGS sequence"/>
</dbReference>
<comment type="caution">
    <text evidence="1">The sequence shown here is derived from an EMBL/GenBank/DDBJ whole genome shotgun (WGS) entry which is preliminary data.</text>
</comment>
<sequence length="48" mass="5362">MGEIRLEAVITIETPQDLYDVNPETLVEEVDGIGSKRAEDLTEKSLED</sequence>
<name>A0ABD6DEE0_9EURY</name>
<organism evidence="1 2">
    <name type="scientific">Halohasta litorea</name>
    <dbReference type="NCBI Taxonomy" id="869891"/>
    <lineage>
        <taxon>Archaea</taxon>
        <taxon>Methanobacteriati</taxon>
        <taxon>Methanobacteriota</taxon>
        <taxon>Stenosarchaea group</taxon>
        <taxon>Halobacteria</taxon>
        <taxon>Halobacteriales</taxon>
        <taxon>Haloferacaceae</taxon>
        <taxon>Halohasta</taxon>
    </lineage>
</organism>
<evidence type="ECO:0000313" key="1">
    <source>
        <dbReference type="EMBL" id="MFD1643848.1"/>
    </source>
</evidence>
<accession>A0ABD6DEE0</accession>
<gene>
    <name evidence="1" type="ORF">ACFSBW_18515</name>
</gene>
<dbReference type="EMBL" id="JBHUDM010000010">
    <property type="protein sequence ID" value="MFD1643848.1"/>
    <property type="molecule type" value="Genomic_DNA"/>
</dbReference>
<dbReference type="AlphaFoldDB" id="A0ABD6DEE0"/>
<evidence type="ECO:0000313" key="2">
    <source>
        <dbReference type="Proteomes" id="UP001597052"/>
    </source>
</evidence>
<dbReference type="RefSeq" id="WP_256397777.1">
    <property type="nucleotide sequence ID" value="NZ_JANHDJ010000012.1"/>
</dbReference>
<protein>
    <submittedName>
        <fullName evidence="1">Uncharacterized protein</fullName>
    </submittedName>
</protein>
<keyword evidence="2" id="KW-1185">Reference proteome</keyword>
<reference evidence="1 2" key="1">
    <citation type="journal article" date="2019" name="Int. J. Syst. Evol. Microbiol.">
        <title>The Global Catalogue of Microorganisms (GCM) 10K type strain sequencing project: providing services to taxonomists for standard genome sequencing and annotation.</title>
        <authorList>
            <consortium name="The Broad Institute Genomics Platform"/>
            <consortium name="The Broad Institute Genome Sequencing Center for Infectious Disease"/>
            <person name="Wu L."/>
            <person name="Ma J."/>
        </authorList>
    </citation>
    <scope>NUCLEOTIDE SEQUENCE [LARGE SCALE GENOMIC DNA]</scope>
    <source>
        <strain evidence="1 2">CGMCC 1.10593</strain>
    </source>
</reference>
<proteinExistence type="predicted"/>